<proteinExistence type="predicted"/>
<name>A0A813CGF5_9DINO</name>
<dbReference type="EMBL" id="CAJNJA010095886">
    <property type="protein sequence ID" value="CAE7942172.1"/>
    <property type="molecule type" value="Genomic_DNA"/>
</dbReference>
<organism evidence="1 2">
    <name type="scientific">Symbiodinium necroappetens</name>
    <dbReference type="NCBI Taxonomy" id="1628268"/>
    <lineage>
        <taxon>Eukaryota</taxon>
        <taxon>Sar</taxon>
        <taxon>Alveolata</taxon>
        <taxon>Dinophyceae</taxon>
        <taxon>Suessiales</taxon>
        <taxon>Symbiodiniaceae</taxon>
        <taxon>Symbiodinium</taxon>
    </lineage>
</organism>
<dbReference type="Proteomes" id="UP000601435">
    <property type="component" value="Unassembled WGS sequence"/>
</dbReference>
<gene>
    <name evidence="1" type="ORF">SNEC2469_LOCUS34564</name>
</gene>
<keyword evidence="2" id="KW-1185">Reference proteome</keyword>
<evidence type="ECO:0000313" key="2">
    <source>
        <dbReference type="Proteomes" id="UP000601435"/>
    </source>
</evidence>
<dbReference type="AlphaFoldDB" id="A0A813CGF5"/>
<comment type="caution">
    <text evidence="1">The sequence shown here is derived from an EMBL/GenBank/DDBJ whole genome shotgun (WGS) entry which is preliminary data.</text>
</comment>
<sequence length="349" mass="38035">MPNYVKVKANADKLFAEDDAQSFCCEATCATHTCDESQGLAVDPKKLHLTDVSDKKCCSATCSAFSSCPDGYAVPASKENTIGSTKEECCEPLCSAFHCSAGWKPDPVKVTALRHSDEACCQKTCAKYDCGTGWKKKAGTDDFVGVDDSTCCEKTCEQYQDKCTGDYAPNPALNNTAGHTAAACCKKTCALYSCNAGQIKPNAKEIIDASEDACCEAVECAVFREKKVIEGGCNGLDQEKCAASKLELKNTETKKIDEVACTWNGYYGMCFVGRRLSWPSAPFTSSQYRHYRRCGKVGPLLSSPWLRVWRGFPTYCVPARRSLQVRGSEKKGFVSLVCKVAVVWFLSKS</sequence>
<dbReference type="OrthoDB" id="425448at2759"/>
<protein>
    <submittedName>
        <fullName evidence="1">Uncharacterized protein</fullName>
    </submittedName>
</protein>
<accession>A0A813CGF5</accession>
<reference evidence="1" key="1">
    <citation type="submission" date="2021-02" db="EMBL/GenBank/DDBJ databases">
        <authorList>
            <person name="Dougan E. K."/>
            <person name="Rhodes N."/>
            <person name="Thang M."/>
            <person name="Chan C."/>
        </authorList>
    </citation>
    <scope>NUCLEOTIDE SEQUENCE</scope>
</reference>
<evidence type="ECO:0000313" key="1">
    <source>
        <dbReference type="EMBL" id="CAE7942172.1"/>
    </source>
</evidence>